<feature type="transmembrane region" description="Helical" evidence="4">
    <location>
        <begin position="6"/>
        <end position="26"/>
    </location>
</feature>
<keyword evidence="4" id="KW-1133">Transmembrane helix</keyword>
<evidence type="ECO:0000256" key="2">
    <source>
        <dbReference type="ARBA" id="ARBA00023125"/>
    </source>
</evidence>
<dbReference type="Proteomes" id="UP000199542">
    <property type="component" value="Unassembled WGS sequence"/>
</dbReference>
<dbReference type="PROSITE" id="PS01124">
    <property type="entry name" value="HTH_ARAC_FAMILY_2"/>
    <property type="match status" value="1"/>
</dbReference>
<evidence type="ECO:0000313" key="7">
    <source>
        <dbReference type="Proteomes" id="UP000199542"/>
    </source>
</evidence>
<dbReference type="GO" id="GO:0003700">
    <property type="term" value="F:DNA-binding transcription factor activity"/>
    <property type="evidence" value="ECO:0007669"/>
    <property type="project" value="InterPro"/>
</dbReference>
<dbReference type="AlphaFoldDB" id="A0A1G4UB02"/>
<dbReference type="EMBL" id="FMTM01000024">
    <property type="protein sequence ID" value="SCW90747.1"/>
    <property type="molecule type" value="Genomic_DNA"/>
</dbReference>
<dbReference type="InterPro" id="IPR018060">
    <property type="entry name" value="HTH_AraC"/>
</dbReference>
<dbReference type="InterPro" id="IPR009057">
    <property type="entry name" value="Homeodomain-like_sf"/>
</dbReference>
<dbReference type="Pfam" id="PF12833">
    <property type="entry name" value="HTH_18"/>
    <property type="match status" value="1"/>
</dbReference>
<keyword evidence="3" id="KW-0804">Transcription</keyword>
<keyword evidence="4" id="KW-0472">Membrane</keyword>
<keyword evidence="1" id="KW-0805">Transcription regulation</keyword>
<feature type="transmembrane region" description="Helical" evidence="4">
    <location>
        <begin position="61"/>
        <end position="81"/>
    </location>
</feature>
<proteinExistence type="predicted"/>
<organism evidence="6 7">
    <name type="scientific">Rhizobium mongolense subsp. loessense</name>
    <dbReference type="NCBI Taxonomy" id="158890"/>
    <lineage>
        <taxon>Bacteria</taxon>
        <taxon>Pseudomonadati</taxon>
        <taxon>Pseudomonadota</taxon>
        <taxon>Alphaproteobacteria</taxon>
        <taxon>Hyphomicrobiales</taxon>
        <taxon>Rhizobiaceae</taxon>
        <taxon>Rhizobium/Agrobacterium group</taxon>
        <taxon>Rhizobium</taxon>
    </lineage>
</organism>
<feature type="transmembrane region" description="Helical" evidence="4">
    <location>
        <begin position="33"/>
        <end position="55"/>
    </location>
</feature>
<keyword evidence="4" id="KW-0812">Transmembrane</keyword>
<protein>
    <submittedName>
        <fullName evidence="6">Helix-turn-helix domain-containing protein</fullName>
    </submittedName>
</protein>
<accession>A0A1G4UB02</accession>
<gene>
    <name evidence="6" type="ORF">SAMN02927900_06487</name>
</gene>
<dbReference type="SUPFAM" id="SSF46689">
    <property type="entry name" value="Homeodomain-like"/>
    <property type="match status" value="1"/>
</dbReference>
<evidence type="ECO:0000259" key="5">
    <source>
        <dbReference type="PROSITE" id="PS01124"/>
    </source>
</evidence>
<feature type="transmembrane region" description="Helical" evidence="4">
    <location>
        <begin position="186"/>
        <end position="209"/>
    </location>
</feature>
<evidence type="ECO:0000256" key="4">
    <source>
        <dbReference type="SAM" id="Phobius"/>
    </source>
</evidence>
<dbReference type="GO" id="GO:0043565">
    <property type="term" value="F:sequence-specific DNA binding"/>
    <property type="evidence" value="ECO:0007669"/>
    <property type="project" value="InterPro"/>
</dbReference>
<dbReference type="PANTHER" id="PTHR43280:SF29">
    <property type="entry name" value="ARAC-FAMILY TRANSCRIPTIONAL REGULATOR"/>
    <property type="match status" value="1"/>
</dbReference>
<sequence>MTVMLFIPFPFAVAIVLLVLFASVFWQDDDRPANLAFVTLILVSAFQSVLSGLRWGYGVQAVMYVAPLVAAIMPPLVYAGVFQLVKKSTRPPLLRIGIHLLPAVFVLISMVVWREAIDVVLFLVFIGYAIAILRLMRPGMDALRLAAFDEARPAYYASLFAAAALLLSAVLDAAVTFDLIWTHGRYAPTLIVGGNMAALVILSAAAAAASRSRAARDVPEIIEAPKADAEDSEMMTAIQALMVDKRLYQDQSLTVNKLARKAGLSARQISEAINRAAGKNVSQYVNEFRIAEACKLLTETEQSVIEIMYSVGFQTKSNFNREFRRLTEITPLEWRKRTISRE</sequence>
<feature type="transmembrane region" description="Helical" evidence="4">
    <location>
        <begin position="156"/>
        <end position="180"/>
    </location>
</feature>
<feature type="domain" description="HTH araC/xylS-type" evidence="5">
    <location>
        <begin position="242"/>
        <end position="337"/>
    </location>
</feature>
<evidence type="ECO:0000313" key="6">
    <source>
        <dbReference type="EMBL" id="SCW90747.1"/>
    </source>
</evidence>
<dbReference type="SMART" id="SM00342">
    <property type="entry name" value="HTH_ARAC"/>
    <property type="match status" value="1"/>
</dbReference>
<dbReference type="PANTHER" id="PTHR43280">
    <property type="entry name" value="ARAC-FAMILY TRANSCRIPTIONAL REGULATOR"/>
    <property type="match status" value="1"/>
</dbReference>
<reference evidence="6 7" key="1">
    <citation type="submission" date="2016-10" db="EMBL/GenBank/DDBJ databases">
        <authorList>
            <person name="de Groot N.N."/>
        </authorList>
    </citation>
    <scope>NUCLEOTIDE SEQUENCE [LARGE SCALE GENOMIC DNA]</scope>
    <source>
        <strain evidence="6 7">CGMCC 1.3401</strain>
    </source>
</reference>
<evidence type="ECO:0000256" key="1">
    <source>
        <dbReference type="ARBA" id="ARBA00023015"/>
    </source>
</evidence>
<name>A0A1G4UB02_9HYPH</name>
<dbReference type="Gene3D" id="1.10.10.60">
    <property type="entry name" value="Homeodomain-like"/>
    <property type="match status" value="1"/>
</dbReference>
<feature type="transmembrane region" description="Helical" evidence="4">
    <location>
        <begin position="93"/>
        <end position="113"/>
    </location>
</feature>
<keyword evidence="2" id="KW-0238">DNA-binding</keyword>
<evidence type="ECO:0000256" key="3">
    <source>
        <dbReference type="ARBA" id="ARBA00023163"/>
    </source>
</evidence>
<feature type="transmembrane region" description="Helical" evidence="4">
    <location>
        <begin position="119"/>
        <end position="136"/>
    </location>
</feature>